<dbReference type="Gene3D" id="3.40.1190.20">
    <property type="match status" value="1"/>
</dbReference>
<dbReference type="Pfam" id="PF01256">
    <property type="entry name" value="Carb_kinase"/>
    <property type="match status" value="1"/>
</dbReference>
<reference evidence="24" key="2">
    <citation type="submission" date="2015-05" db="EMBL/GenBank/DDBJ databases">
        <authorList>
            <consortium name="Pathogen Informatics"/>
        </authorList>
    </citation>
    <scope>NUCLEOTIDE SEQUENCE [LARGE SCALE GENOMIC DNA]</scope>
    <source>
        <strain evidence="24">L1-83</strain>
    </source>
</reference>
<evidence type="ECO:0000256" key="13">
    <source>
        <dbReference type="ARBA" id="ARBA00023268"/>
    </source>
</evidence>
<feature type="domain" description="YjeF N-terminal" evidence="21">
    <location>
        <begin position="10"/>
        <end position="211"/>
    </location>
</feature>
<evidence type="ECO:0000256" key="6">
    <source>
        <dbReference type="ARBA" id="ARBA00022741"/>
    </source>
</evidence>
<feature type="binding site" evidence="18">
    <location>
        <position position="154"/>
    </location>
    <ligand>
        <name>(6S)-NADPHX</name>
        <dbReference type="ChEBI" id="CHEBI:64076"/>
    </ligand>
</feature>
<evidence type="ECO:0000256" key="4">
    <source>
        <dbReference type="ARBA" id="ARBA00009524"/>
    </source>
</evidence>
<proteinExistence type="inferred from homology"/>
<dbReference type="Gene3D" id="3.40.50.10260">
    <property type="entry name" value="YjeF N-terminal domain"/>
    <property type="match status" value="1"/>
</dbReference>
<feature type="binding site" evidence="17">
    <location>
        <begin position="408"/>
        <end position="412"/>
    </location>
    <ligand>
        <name>AMP</name>
        <dbReference type="ChEBI" id="CHEBI:456215"/>
    </ligand>
</feature>
<evidence type="ECO:0000259" key="20">
    <source>
        <dbReference type="PROSITE" id="PS51383"/>
    </source>
</evidence>
<comment type="cofactor">
    <cofactor evidence="17">
        <name>Mg(2+)</name>
        <dbReference type="ChEBI" id="CHEBI:18420"/>
    </cofactor>
</comment>
<feature type="binding site" evidence="17">
    <location>
        <position position="320"/>
    </location>
    <ligand>
        <name>(6S)-NADPHX</name>
        <dbReference type="ChEBI" id="CHEBI:64076"/>
    </ligand>
</feature>
<keyword evidence="22" id="KW-0808">Transferase</keyword>
<evidence type="ECO:0000256" key="16">
    <source>
        <dbReference type="ARBA" id="ARBA00049209"/>
    </source>
</evidence>
<dbReference type="HAMAP" id="MF_01966">
    <property type="entry name" value="NADHX_epimerase"/>
    <property type="match status" value="1"/>
</dbReference>
<reference evidence="23 25" key="3">
    <citation type="submission" date="2018-08" db="EMBL/GenBank/DDBJ databases">
        <title>A genome reference for cultivated species of the human gut microbiota.</title>
        <authorList>
            <person name="Zou Y."/>
            <person name="Xue W."/>
            <person name="Luo G."/>
        </authorList>
    </citation>
    <scope>NUCLEOTIDE SEQUENCE [LARGE SCALE GENOMIC DNA]</scope>
    <source>
        <strain evidence="23 25">AM27-11</strain>
    </source>
</reference>
<dbReference type="GO" id="GO:0052856">
    <property type="term" value="F:NAD(P)HX epimerase activity"/>
    <property type="evidence" value="ECO:0007669"/>
    <property type="project" value="UniProtKB-UniRule"/>
</dbReference>
<dbReference type="EMBL" id="CVRS01000060">
    <property type="protein sequence ID" value="CRL35455.1"/>
    <property type="molecule type" value="Genomic_DNA"/>
</dbReference>
<sequence length="499" mass="53624">MKYLVNSREMKQYDTNTTEHFKVPSLLLMERAALAVFDEIKRQYPCSKKFLIVCGTGNNGADGFALTRLLLLDGAEVHTVLIGDRKKETDQCKKQLEILSAYGCPVLEAIPENTAYDVIVDAIFGVGLSRNVEGIFADTIRKMNEIPGKKIALDMPSGISSDTGAVLKCAFRADCTITFAYEKIGMHLFPGNEYVGEIVTKQIGITDESFLTQMPGVMAFEMEDLRFLPKRASHSNKGSFGKLLLIAGSVDMAGAAVLSAKAAYTAGCGLVRVFTPEENRIPLQTSIPEAVLTTYHPEKLDASKLSEAMKWADVIVCGPGIGTGNAAHQIVKTVLQKASVPVVLDADALNIIAEDTSVLLLAHTELVITPHLGEMSRLTGDSIAFIQTRLIDIADKFAGKFHVTCVLKDEHTVVATPHGRTYLNLSGNHGMATAGSGDVLTGIIGSLLAQRADTETAAALGVYLHGLSGDTALKKCGFRGMMAGDIVNGLRDFLAENQL</sequence>
<dbReference type="GO" id="GO:0005524">
    <property type="term" value="F:ATP binding"/>
    <property type="evidence" value="ECO:0007669"/>
    <property type="project" value="UniProtKB-UniRule"/>
</dbReference>
<comment type="subunit">
    <text evidence="17">Homotetramer.</text>
</comment>
<evidence type="ECO:0000256" key="11">
    <source>
        <dbReference type="ARBA" id="ARBA00023235"/>
    </source>
</evidence>
<evidence type="ECO:0000313" key="22">
    <source>
        <dbReference type="EMBL" id="CRL35455.1"/>
    </source>
</evidence>
<gene>
    <name evidence="18" type="primary">nnrE</name>
    <name evidence="17" type="synonym">nnrD</name>
    <name evidence="23" type="ORF">DW707_02940</name>
    <name evidence="22" type="ORF">RIL183_16941</name>
</gene>
<keyword evidence="11 18" id="KW-0413">Isomerase</keyword>
<dbReference type="PANTHER" id="PTHR12592:SF0">
    <property type="entry name" value="ATP-DEPENDENT (S)-NAD(P)H-HYDRATE DEHYDRATASE"/>
    <property type="match status" value="1"/>
</dbReference>
<dbReference type="RefSeq" id="WP_055039367.1">
    <property type="nucleotide sequence ID" value="NZ_CVRS01000060.1"/>
</dbReference>
<dbReference type="InterPro" id="IPR029056">
    <property type="entry name" value="Ribokinase-like"/>
</dbReference>
<dbReference type="Proteomes" id="UP000286271">
    <property type="component" value="Unassembled WGS sequence"/>
</dbReference>
<keyword evidence="24" id="KW-1185">Reference proteome</keyword>
<evidence type="ECO:0000256" key="17">
    <source>
        <dbReference type="HAMAP-Rule" id="MF_01965"/>
    </source>
</evidence>
<dbReference type="GO" id="GO:0052855">
    <property type="term" value="F:ADP-dependent NAD(P)H-hydrate dehydratase activity"/>
    <property type="evidence" value="ECO:0007669"/>
    <property type="project" value="UniProtKB-UniRule"/>
</dbReference>
<evidence type="ECO:0000256" key="15">
    <source>
        <dbReference type="ARBA" id="ARBA00048238"/>
    </source>
</evidence>
<dbReference type="GO" id="GO:0110051">
    <property type="term" value="P:metabolite repair"/>
    <property type="evidence" value="ECO:0007669"/>
    <property type="project" value="TreeGrafter"/>
</dbReference>
<dbReference type="SUPFAM" id="SSF64153">
    <property type="entry name" value="YjeF N-terminal domain-like"/>
    <property type="match status" value="1"/>
</dbReference>
<dbReference type="PIRSF" id="PIRSF017184">
    <property type="entry name" value="Nnr"/>
    <property type="match status" value="1"/>
</dbReference>
<dbReference type="InterPro" id="IPR004443">
    <property type="entry name" value="YjeF_N_dom"/>
</dbReference>
<comment type="function">
    <text evidence="14 19">Bifunctional enzyme that catalyzes the epimerization of the S- and R-forms of NAD(P)HX and the dehydration of the S-form of NAD(P)HX at the expense of ADP, which is converted to AMP. This allows the repair of both epimers of NAD(P)HX, a damaged form of NAD(P)H that is a result of enzymatic or heat-dependent hydration.</text>
</comment>
<dbReference type="CDD" id="cd01171">
    <property type="entry name" value="YXKO-related"/>
    <property type="match status" value="1"/>
</dbReference>
<feature type="binding site" evidence="18">
    <location>
        <position position="157"/>
    </location>
    <ligand>
        <name>K(+)</name>
        <dbReference type="ChEBI" id="CHEBI:29103"/>
    </ligand>
</feature>
<evidence type="ECO:0000256" key="9">
    <source>
        <dbReference type="ARBA" id="ARBA00022958"/>
    </source>
</evidence>
<accession>A0A0M6WG48</accession>
<dbReference type="InterPro" id="IPR000631">
    <property type="entry name" value="CARKD"/>
</dbReference>
<dbReference type="PANTHER" id="PTHR12592">
    <property type="entry name" value="ATP-DEPENDENT (S)-NAD(P)H-HYDRATE DEHYDRATASE FAMILY MEMBER"/>
    <property type="match status" value="1"/>
</dbReference>
<feature type="binding site" evidence="18">
    <location>
        <position position="121"/>
    </location>
    <ligand>
        <name>K(+)</name>
        <dbReference type="ChEBI" id="CHEBI:29103"/>
    </ligand>
</feature>
<dbReference type="InterPro" id="IPR030677">
    <property type="entry name" value="Nnr"/>
</dbReference>
<dbReference type="AlphaFoldDB" id="A0A0M6WG48"/>
<dbReference type="OrthoDB" id="9806925at2"/>
<organism evidence="22 24">
    <name type="scientific">Roseburia inulinivorans</name>
    <dbReference type="NCBI Taxonomy" id="360807"/>
    <lineage>
        <taxon>Bacteria</taxon>
        <taxon>Bacillati</taxon>
        <taxon>Bacillota</taxon>
        <taxon>Clostridia</taxon>
        <taxon>Lachnospirales</taxon>
        <taxon>Lachnospiraceae</taxon>
        <taxon>Roseburia</taxon>
    </lineage>
</organism>
<protein>
    <recommendedName>
        <fullName evidence="19">Bifunctional NAD(P)H-hydrate repair enzyme</fullName>
    </recommendedName>
    <alternativeName>
        <fullName evidence="19">Nicotinamide nucleotide repair protein</fullName>
    </alternativeName>
    <domain>
        <recommendedName>
            <fullName evidence="19">ADP-dependent (S)-NAD(P)H-hydrate dehydratase</fullName>
            <ecNumber evidence="19">4.2.1.136</ecNumber>
        </recommendedName>
        <alternativeName>
            <fullName evidence="19">ADP-dependent NAD(P)HX dehydratase</fullName>
        </alternativeName>
    </domain>
    <domain>
        <recommendedName>
            <fullName evidence="19">NAD(P)H-hydrate epimerase</fullName>
            <ecNumber evidence="19">5.1.99.6</ecNumber>
        </recommendedName>
    </domain>
</protein>
<dbReference type="PROSITE" id="PS51385">
    <property type="entry name" value="YJEF_N"/>
    <property type="match status" value="1"/>
</dbReference>
<name>A0A0M6WG48_9FIRM</name>
<dbReference type="InterPro" id="IPR017953">
    <property type="entry name" value="Carbohydrate_kinase_pred_CS"/>
</dbReference>
<dbReference type="PROSITE" id="PS01050">
    <property type="entry name" value="YJEF_C_2"/>
    <property type="match status" value="1"/>
</dbReference>
<feature type="domain" description="YjeF C-terminal" evidence="20">
    <location>
        <begin position="219"/>
        <end position="497"/>
    </location>
</feature>
<feature type="binding site" evidence="18">
    <location>
        <begin position="58"/>
        <end position="62"/>
    </location>
    <ligand>
        <name>(6S)-NADPHX</name>
        <dbReference type="ChEBI" id="CHEBI:64076"/>
    </ligand>
</feature>
<dbReference type="NCBIfam" id="TIGR00197">
    <property type="entry name" value="yjeF_nterm"/>
    <property type="match status" value="1"/>
</dbReference>
<comment type="caution">
    <text evidence="18">Lacks conserved residue(s) required for the propagation of feature annotation.</text>
</comment>
<keyword evidence="7 17" id="KW-0067">ATP-binding</keyword>
<comment type="similarity">
    <text evidence="18">Belongs to the NnrE/AIBP family.</text>
</comment>
<keyword evidence="8 17" id="KW-0521">NADP</keyword>
<dbReference type="Pfam" id="PF03853">
    <property type="entry name" value="YjeF_N"/>
    <property type="match status" value="1"/>
</dbReference>
<comment type="function">
    <text evidence="17">Catalyzes the dehydration of the S-form of NAD(P)HX at the expense of ADP, which is converted to AMP. Together with NAD(P)HX epimerase, which catalyzes the epimerization of the S- and R-forms, the enzyme allows the repair of both epimers of NAD(P)HX, a damaged form of NAD(P)H that is a result of enzymatic or heat-dependent hydration.</text>
</comment>
<feature type="binding site" evidence="18">
    <location>
        <begin position="125"/>
        <end position="131"/>
    </location>
    <ligand>
        <name>(6S)-NADPHX</name>
        <dbReference type="ChEBI" id="CHEBI:64076"/>
    </ligand>
</feature>
<evidence type="ECO:0000256" key="7">
    <source>
        <dbReference type="ARBA" id="ARBA00022840"/>
    </source>
</evidence>
<comment type="similarity">
    <text evidence="3 19">In the N-terminal section; belongs to the NnrE/AIBP family.</text>
</comment>
<dbReference type="SUPFAM" id="SSF53613">
    <property type="entry name" value="Ribokinase-like"/>
    <property type="match status" value="1"/>
</dbReference>
<keyword evidence="13" id="KW-0511">Multifunctional enzyme</keyword>
<evidence type="ECO:0000256" key="2">
    <source>
        <dbReference type="ARBA" id="ARBA00000909"/>
    </source>
</evidence>
<keyword evidence="22" id="KW-0418">Kinase</keyword>
<feature type="binding site" evidence="17">
    <location>
        <position position="255"/>
    </location>
    <ligand>
        <name>(6S)-NADPHX</name>
        <dbReference type="ChEBI" id="CHEBI:64076"/>
    </ligand>
</feature>
<evidence type="ECO:0000256" key="18">
    <source>
        <dbReference type="HAMAP-Rule" id="MF_01966"/>
    </source>
</evidence>
<evidence type="ECO:0000256" key="19">
    <source>
        <dbReference type="PIRNR" id="PIRNR017184"/>
    </source>
</evidence>
<comment type="function">
    <text evidence="18">Catalyzes the epimerization of the S- and R-forms of NAD(P)HX, a damaged form of NAD(P)H that is a result of enzymatic or heat-dependent hydration. This is a prerequisite for the S-specific NAD(P)H-hydrate dehydratase to allow the repair of both epimers of NAD(P)HX.</text>
</comment>
<evidence type="ECO:0000256" key="8">
    <source>
        <dbReference type="ARBA" id="ARBA00022857"/>
    </source>
</evidence>
<dbReference type="PROSITE" id="PS51383">
    <property type="entry name" value="YJEF_C_3"/>
    <property type="match status" value="1"/>
</dbReference>
<evidence type="ECO:0000256" key="3">
    <source>
        <dbReference type="ARBA" id="ARBA00006001"/>
    </source>
</evidence>
<reference evidence="22" key="1">
    <citation type="submission" date="2015-05" db="EMBL/GenBank/DDBJ databases">
        <authorList>
            <person name="Wang D.B."/>
            <person name="Wang M."/>
        </authorList>
    </citation>
    <scope>NUCLEOTIDE SEQUENCE [LARGE SCALE GENOMIC DNA]</scope>
    <source>
        <strain evidence="22">L1-83</strain>
    </source>
</reference>
<dbReference type="GO" id="GO:0046872">
    <property type="term" value="F:metal ion binding"/>
    <property type="evidence" value="ECO:0007669"/>
    <property type="project" value="UniProtKB-UniRule"/>
</dbReference>
<dbReference type="EMBL" id="QSKW01000003">
    <property type="protein sequence ID" value="RHE99645.1"/>
    <property type="molecule type" value="Genomic_DNA"/>
</dbReference>
<dbReference type="Proteomes" id="UP000049828">
    <property type="component" value="Unassembled WGS sequence"/>
</dbReference>
<evidence type="ECO:0000256" key="1">
    <source>
        <dbReference type="ARBA" id="ARBA00000013"/>
    </source>
</evidence>
<keyword evidence="6 17" id="KW-0547">Nucleotide-binding</keyword>
<keyword evidence="12 17" id="KW-0456">Lyase</keyword>
<feature type="binding site" evidence="17">
    <location>
        <position position="438"/>
    </location>
    <ligand>
        <name>(6S)-NADPHX</name>
        <dbReference type="ChEBI" id="CHEBI:64076"/>
    </ligand>
</feature>
<comment type="cofactor">
    <cofactor evidence="18 19">
        <name>K(+)</name>
        <dbReference type="ChEBI" id="CHEBI:29103"/>
    </cofactor>
    <text evidence="18 19">Binds 1 potassium ion per subunit.</text>
</comment>
<feature type="binding site" evidence="18">
    <location>
        <position position="59"/>
    </location>
    <ligand>
        <name>K(+)</name>
        <dbReference type="ChEBI" id="CHEBI:29103"/>
    </ligand>
</feature>
<dbReference type="GO" id="GO:0016301">
    <property type="term" value="F:kinase activity"/>
    <property type="evidence" value="ECO:0007669"/>
    <property type="project" value="UniProtKB-KW"/>
</dbReference>
<evidence type="ECO:0000256" key="5">
    <source>
        <dbReference type="ARBA" id="ARBA00022723"/>
    </source>
</evidence>
<comment type="catalytic activity">
    <reaction evidence="16 17 19">
        <text>(6S)-NADPHX + ADP = AMP + phosphate + NADPH + H(+)</text>
        <dbReference type="Rhea" id="RHEA:32235"/>
        <dbReference type="ChEBI" id="CHEBI:15378"/>
        <dbReference type="ChEBI" id="CHEBI:43474"/>
        <dbReference type="ChEBI" id="CHEBI:57783"/>
        <dbReference type="ChEBI" id="CHEBI:64076"/>
        <dbReference type="ChEBI" id="CHEBI:456215"/>
        <dbReference type="ChEBI" id="CHEBI:456216"/>
        <dbReference type="EC" id="4.2.1.136"/>
    </reaction>
</comment>
<keyword evidence="10 17" id="KW-0520">NAD</keyword>
<evidence type="ECO:0000313" key="24">
    <source>
        <dbReference type="Proteomes" id="UP000049828"/>
    </source>
</evidence>
<dbReference type="STRING" id="360807.ERS852392_01487"/>
<dbReference type="NCBIfam" id="TIGR00196">
    <property type="entry name" value="yjeF_cterm"/>
    <property type="match status" value="1"/>
</dbReference>
<comment type="similarity">
    <text evidence="4 19">In the C-terminal section; belongs to the NnrD/CARKD family.</text>
</comment>
<evidence type="ECO:0000313" key="25">
    <source>
        <dbReference type="Proteomes" id="UP000286271"/>
    </source>
</evidence>
<evidence type="ECO:0000256" key="10">
    <source>
        <dbReference type="ARBA" id="ARBA00023027"/>
    </source>
</evidence>
<keyword evidence="5 18" id="KW-0479">Metal-binding</keyword>
<evidence type="ECO:0000259" key="21">
    <source>
        <dbReference type="PROSITE" id="PS51385"/>
    </source>
</evidence>
<dbReference type="EC" id="4.2.1.136" evidence="19"/>
<dbReference type="HAMAP" id="MF_01965">
    <property type="entry name" value="NADHX_dehydratase"/>
    <property type="match status" value="1"/>
</dbReference>
<dbReference type="InterPro" id="IPR036652">
    <property type="entry name" value="YjeF_N_dom_sf"/>
</dbReference>
<feature type="binding site" evidence="17">
    <location>
        <position position="371"/>
    </location>
    <ligand>
        <name>(6S)-NADPHX</name>
        <dbReference type="ChEBI" id="CHEBI:64076"/>
    </ligand>
</feature>
<comment type="catalytic activity">
    <reaction evidence="1 18 19">
        <text>(6R)-NADHX = (6S)-NADHX</text>
        <dbReference type="Rhea" id="RHEA:32215"/>
        <dbReference type="ChEBI" id="CHEBI:64074"/>
        <dbReference type="ChEBI" id="CHEBI:64075"/>
        <dbReference type="EC" id="5.1.99.6"/>
    </reaction>
</comment>
<dbReference type="GO" id="GO:0046496">
    <property type="term" value="P:nicotinamide nucleotide metabolic process"/>
    <property type="evidence" value="ECO:0007669"/>
    <property type="project" value="UniProtKB-UniRule"/>
</dbReference>
<comment type="similarity">
    <text evidence="17">Belongs to the NnrD/CARKD family.</text>
</comment>
<comment type="catalytic activity">
    <reaction evidence="15 17 19">
        <text>(6S)-NADHX + ADP = AMP + phosphate + NADH + H(+)</text>
        <dbReference type="Rhea" id="RHEA:32223"/>
        <dbReference type="ChEBI" id="CHEBI:15378"/>
        <dbReference type="ChEBI" id="CHEBI:43474"/>
        <dbReference type="ChEBI" id="CHEBI:57945"/>
        <dbReference type="ChEBI" id="CHEBI:64074"/>
        <dbReference type="ChEBI" id="CHEBI:456215"/>
        <dbReference type="ChEBI" id="CHEBI:456216"/>
        <dbReference type="EC" id="4.2.1.136"/>
    </reaction>
</comment>
<feature type="binding site" evidence="17">
    <location>
        <position position="437"/>
    </location>
    <ligand>
        <name>AMP</name>
        <dbReference type="ChEBI" id="CHEBI:456215"/>
    </ligand>
</feature>
<comment type="catalytic activity">
    <reaction evidence="2 18 19">
        <text>(6R)-NADPHX = (6S)-NADPHX</text>
        <dbReference type="Rhea" id="RHEA:32227"/>
        <dbReference type="ChEBI" id="CHEBI:64076"/>
        <dbReference type="ChEBI" id="CHEBI:64077"/>
        <dbReference type="EC" id="5.1.99.6"/>
    </reaction>
</comment>
<evidence type="ECO:0000256" key="12">
    <source>
        <dbReference type="ARBA" id="ARBA00023239"/>
    </source>
</evidence>
<dbReference type="EC" id="5.1.99.6" evidence="19"/>
<keyword evidence="9 18" id="KW-0630">Potassium</keyword>
<evidence type="ECO:0000256" key="14">
    <source>
        <dbReference type="ARBA" id="ARBA00025153"/>
    </source>
</evidence>
<evidence type="ECO:0000313" key="23">
    <source>
        <dbReference type="EMBL" id="RHE99645.1"/>
    </source>
</evidence>